<proteinExistence type="predicted"/>
<protein>
    <submittedName>
        <fullName evidence="1">Uncharacterized protein</fullName>
    </submittedName>
</protein>
<organism evidence="1">
    <name type="scientific">Arundo donax</name>
    <name type="common">Giant reed</name>
    <name type="synonym">Donax arundinaceus</name>
    <dbReference type="NCBI Taxonomy" id="35708"/>
    <lineage>
        <taxon>Eukaryota</taxon>
        <taxon>Viridiplantae</taxon>
        <taxon>Streptophyta</taxon>
        <taxon>Embryophyta</taxon>
        <taxon>Tracheophyta</taxon>
        <taxon>Spermatophyta</taxon>
        <taxon>Magnoliopsida</taxon>
        <taxon>Liliopsida</taxon>
        <taxon>Poales</taxon>
        <taxon>Poaceae</taxon>
        <taxon>PACMAD clade</taxon>
        <taxon>Arundinoideae</taxon>
        <taxon>Arundineae</taxon>
        <taxon>Arundo</taxon>
    </lineage>
</organism>
<accession>A0A0A9ADG7</accession>
<reference evidence="1" key="1">
    <citation type="submission" date="2014-09" db="EMBL/GenBank/DDBJ databases">
        <authorList>
            <person name="Magalhaes I.L.F."/>
            <person name="Oliveira U."/>
            <person name="Santos F.R."/>
            <person name="Vidigal T.H.D.A."/>
            <person name="Brescovit A.D."/>
            <person name="Santos A.J."/>
        </authorList>
    </citation>
    <scope>NUCLEOTIDE SEQUENCE</scope>
    <source>
        <tissue evidence="1">Shoot tissue taken approximately 20 cm above the soil surface</tissue>
    </source>
</reference>
<dbReference type="AlphaFoldDB" id="A0A0A9ADG7"/>
<reference evidence="1" key="2">
    <citation type="journal article" date="2015" name="Data Brief">
        <title>Shoot transcriptome of the giant reed, Arundo donax.</title>
        <authorList>
            <person name="Barrero R.A."/>
            <person name="Guerrero F.D."/>
            <person name="Moolhuijzen P."/>
            <person name="Goolsby J.A."/>
            <person name="Tidwell J."/>
            <person name="Bellgard S.E."/>
            <person name="Bellgard M.I."/>
        </authorList>
    </citation>
    <scope>NUCLEOTIDE SEQUENCE</scope>
    <source>
        <tissue evidence="1">Shoot tissue taken approximately 20 cm above the soil surface</tissue>
    </source>
</reference>
<sequence>MKSLNHDFAFHSFIALHTTWVKPIILYHHP</sequence>
<dbReference type="EMBL" id="GBRH01248744">
    <property type="protein sequence ID" value="JAD49151.1"/>
    <property type="molecule type" value="Transcribed_RNA"/>
</dbReference>
<name>A0A0A9ADG7_ARUDO</name>
<evidence type="ECO:0000313" key="1">
    <source>
        <dbReference type="EMBL" id="JAD49151.1"/>
    </source>
</evidence>